<dbReference type="InterPro" id="IPR010482">
    <property type="entry name" value="TECPR1-like_DysF"/>
</dbReference>
<dbReference type="Pfam" id="PF06398">
    <property type="entry name" value="Pex24p"/>
    <property type="match status" value="1"/>
</dbReference>
<dbReference type="InParanoid" id="A0A0C3P5B2"/>
<sequence>MKTREGRSLFLSHRLSLTYSRLTIFSSPYYSSLFLLPTDPFPFTIPKASTKRSQQPNVSLSNYPLPDATWHWVSKAWLIDMRTDLGEVQHDGFEYNWSFREQHWRAEIGPLSAGAWVRRRRWIRLMMRPANWKSDFLGLADNHFEGLASLLPPAARSSETTLDSLEHKAGPLWQGIPEVDWQRCYSLMKHLGSDGRKLELWRTWLDPYITQETRDLKGKGKQSNGDPSCCSSKAMHCNSQLLRGNPPPLPYLSTMLQNHVR</sequence>
<dbReference type="EMBL" id="KN831957">
    <property type="protein sequence ID" value="KIO08280.1"/>
    <property type="molecule type" value="Genomic_DNA"/>
</dbReference>
<organism evidence="2 3">
    <name type="scientific">Pisolithus tinctorius Marx 270</name>
    <dbReference type="NCBI Taxonomy" id="870435"/>
    <lineage>
        <taxon>Eukaryota</taxon>
        <taxon>Fungi</taxon>
        <taxon>Dikarya</taxon>
        <taxon>Basidiomycota</taxon>
        <taxon>Agaricomycotina</taxon>
        <taxon>Agaricomycetes</taxon>
        <taxon>Agaricomycetidae</taxon>
        <taxon>Boletales</taxon>
        <taxon>Sclerodermatineae</taxon>
        <taxon>Pisolithaceae</taxon>
        <taxon>Pisolithus</taxon>
    </lineage>
</organism>
<protein>
    <recommendedName>
        <fullName evidence="1">TECPR1-like DysF domain-containing protein</fullName>
    </recommendedName>
</protein>
<dbReference type="HOGENOM" id="CLU_1066037_0_0_1"/>
<accession>A0A0C3P5B2</accession>
<reference evidence="2 3" key="1">
    <citation type="submission" date="2014-04" db="EMBL/GenBank/DDBJ databases">
        <authorList>
            <consortium name="DOE Joint Genome Institute"/>
            <person name="Kuo A."/>
            <person name="Kohler A."/>
            <person name="Costa M.D."/>
            <person name="Nagy L.G."/>
            <person name="Floudas D."/>
            <person name="Copeland A."/>
            <person name="Barry K.W."/>
            <person name="Cichocki N."/>
            <person name="Veneault-Fourrey C."/>
            <person name="LaButti K."/>
            <person name="Lindquist E.A."/>
            <person name="Lipzen A."/>
            <person name="Lundell T."/>
            <person name="Morin E."/>
            <person name="Murat C."/>
            <person name="Sun H."/>
            <person name="Tunlid A."/>
            <person name="Henrissat B."/>
            <person name="Grigoriev I.V."/>
            <person name="Hibbett D.S."/>
            <person name="Martin F."/>
            <person name="Nordberg H.P."/>
            <person name="Cantor M.N."/>
            <person name="Hua S.X."/>
        </authorList>
    </citation>
    <scope>NUCLEOTIDE SEQUENCE [LARGE SCALE GENOMIC DNA]</scope>
    <source>
        <strain evidence="2 3">Marx 270</strain>
    </source>
</reference>
<dbReference type="GO" id="GO:0007031">
    <property type="term" value="P:peroxisome organization"/>
    <property type="evidence" value="ECO:0007669"/>
    <property type="project" value="UniProtKB-ARBA"/>
</dbReference>
<proteinExistence type="predicted"/>
<dbReference type="OrthoDB" id="72441at2759"/>
<evidence type="ECO:0000313" key="3">
    <source>
        <dbReference type="Proteomes" id="UP000054217"/>
    </source>
</evidence>
<dbReference type="STRING" id="870435.A0A0C3P5B2"/>
<name>A0A0C3P5B2_PISTI</name>
<evidence type="ECO:0000259" key="1">
    <source>
        <dbReference type="Pfam" id="PF06398"/>
    </source>
</evidence>
<feature type="domain" description="TECPR1-like DysF" evidence="1">
    <location>
        <begin position="33"/>
        <end position="124"/>
    </location>
</feature>
<dbReference type="GO" id="GO:0005778">
    <property type="term" value="C:peroxisomal membrane"/>
    <property type="evidence" value="ECO:0007669"/>
    <property type="project" value="UniProtKB-ARBA"/>
</dbReference>
<reference evidence="3" key="2">
    <citation type="submission" date="2015-01" db="EMBL/GenBank/DDBJ databases">
        <title>Evolutionary Origins and Diversification of the Mycorrhizal Mutualists.</title>
        <authorList>
            <consortium name="DOE Joint Genome Institute"/>
            <consortium name="Mycorrhizal Genomics Consortium"/>
            <person name="Kohler A."/>
            <person name="Kuo A."/>
            <person name="Nagy L.G."/>
            <person name="Floudas D."/>
            <person name="Copeland A."/>
            <person name="Barry K.W."/>
            <person name="Cichocki N."/>
            <person name="Veneault-Fourrey C."/>
            <person name="LaButti K."/>
            <person name="Lindquist E.A."/>
            <person name="Lipzen A."/>
            <person name="Lundell T."/>
            <person name="Morin E."/>
            <person name="Murat C."/>
            <person name="Riley R."/>
            <person name="Ohm R."/>
            <person name="Sun H."/>
            <person name="Tunlid A."/>
            <person name="Henrissat B."/>
            <person name="Grigoriev I.V."/>
            <person name="Hibbett D.S."/>
            <person name="Martin F."/>
        </authorList>
    </citation>
    <scope>NUCLEOTIDE SEQUENCE [LARGE SCALE GENOMIC DNA]</scope>
    <source>
        <strain evidence="3">Marx 270</strain>
    </source>
</reference>
<dbReference type="AlphaFoldDB" id="A0A0C3P5B2"/>
<dbReference type="Proteomes" id="UP000054217">
    <property type="component" value="Unassembled WGS sequence"/>
</dbReference>
<gene>
    <name evidence="2" type="ORF">M404DRAFT_345536</name>
</gene>
<evidence type="ECO:0000313" key="2">
    <source>
        <dbReference type="EMBL" id="KIO08280.1"/>
    </source>
</evidence>
<keyword evidence="3" id="KW-1185">Reference proteome</keyword>